<evidence type="ECO:0000313" key="5">
    <source>
        <dbReference type="Proteomes" id="UP000597138"/>
    </source>
</evidence>
<dbReference type="RefSeq" id="WP_035970436.1">
    <property type="nucleotide sequence ID" value="NZ_BMEG01000013.1"/>
</dbReference>
<name>A0A069NCE2_9BURK</name>
<dbReference type="STRING" id="1071679.BG57_28520"/>
<dbReference type="Proteomes" id="UP000597138">
    <property type="component" value="Unassembled WGS sequence"/>
</dbReference>
<proteinExistence type="predicted"/>
<dbReference type="eggNOG" id="COG2823">
    <property type="taxonomic scope" value="Bacteria"/>
</dbReference>
<organism evidence="3 4">
    <name type="scientific">Caballeronia grimmiae</name>
    <dbReference type="NCBI Taxonomy" id="1071679"/>
    <lineage>
        <taxon>Bacteria</taxon>
        <taxon>Pseudomonadati</taxon>
        <taxon>Pseudomonadota</taxon>
        <taxon>Betaproteobacteria</taxon>
        <taxon>Burkholderiales</taxon>
        <taxon>Burkholderiaceae</taxon>
        <taxon>Caballeronia</taxon>
    </lineage>
</organism>
<dbReference type="AlphaFoldDB" id="A0A069NCE2"/>
<reference evidence="5" key="3">
    <citation type="journal article" date="2019" name="Int. J. Syst. Evol. Microbiol.">
        <title>The Global Catalogue of Microorganisms (GCM) 10K type strain sequencing project: providing services to taxonomists for standard genome sequencing and annotation.</title>
        <authorList>
            <consortium name="The Broad Institute Genomics Platform"/>
            <consortium name="The Broad Institute Genome Sequencing Center for Infectious Disease"/>
            <person name="Wu L."/>
            <person name="Ma J."/>
        </authorList>
    </citation>
    <scope>NUCLEOTIDE SEQUENCE [LARGE SCALE GENOMIC DNA]</scope>
    <source>
        <strain evidence="5">CGMCC 1.11013</strain>
    </source>
</reference>
<keyword evidence="1" id="KW-0732">Signal</keyword>
<evidence type="ECO:0000313" key="2">
    <source>
        <dbReference type="EMBL" id="GGD93565.1"/>
    </source>
</evidence>
<feature type="signal peptide" evidence="1">
    <location>
        <begin position="1"/>
        <end position="27"/>
    </location>
</feature>
<feature type="chain" id="PRO_5001666510" evidence="1">
    <location>
        <begin position="28"/>
        <end position="181"/>
    </location>
</feature>
<reference evidence="2" key="4">
    <citation type="submission" date="2024-05" db="EMBL/GenBank/DDBJ databases">
        <authorList>
            <person name="Sun Q."/>
            <person name="Zhou Y."/>
        </authorList>
    </citation>
    <scope>NUCLEOTIDE SEQUENCE</scope>
    <source>
        <strain evidence="2">CGMCC 1.11013</strain>
    </source>
</reference>
<evidence type="ECO:0000313" key="3">
    <source>
        <dbReference type="EMBL" id="KDR26020.1"/>
    </source>
</evidence>
<reference evidence="2" key="1">
    <citation type="journal article" date="2014" name="Int. J. Syst. Evol. Microbiol.">
        <title>Complete genome of a new Firmicutes species belonging to the dominant human colonic microbiota ('Ruminococcus bicirculans') reveals two chromosomes and a selective capacity to utilize plant glucans.</title>
        <authorList>
            <consortium name="NISC Comparative Sequencing Program"/>
            <person name="Wegmann U."/>
            <person name="Louis P."/>
            <person name="Goesmann A."/>
            <person name="Henrissat B."/>
            <person name="Duncan S.H."/>
            <person name="Flint H.J."/>
        </authorList>
    </citation>
    <scope>NUCLEOTIDE SEQUENCE</scope>
    <source>
        <strain evidence="2">CGMCC 1.11013</strain>
    </source>
</reference>
<evidence type="ECO:0000313" key="4">
    <source>
        <dbReference type="Proteomes" id="UP000027439"/>
    </source>
</evidence>
<dbReference type="Proteomes" id="UP000027439">
    <property type="component" value="Unassembled WGS sequence"/>
</dbReference>
<reference evidence="3 4" key="2">
    <citation type="submission" date="2014-03" db="EMBL/GenBank/DDBJ databases">
        <title>Draft Genome Sequences of Four Burkholderia Strains.</title>
        <authorList>
            <person name="Liu X.Y."/>
            <person name="Li C.X."/>
            <person name="Xu J.H."/>
        </authorList>
    </citation>
    <scope>NUCLEOTIDE SEQUENCE [LARGE SCALE GENOMIC DNA]</scope>
    <source>
        <strain evidence="3 4">R27</strain>
    </source>
</reference>
<accession>A0A069NCE2</accession>
<gene>
    <name evidence="3" type="ORF">BG57_28520</name>
    <name evidence="2" type="ORF">GCM10010985_55340</name>
</gene>
<keyword evidence="5" id="KW-1185">Reference proteome</keyword>
<dbReference type="EMBL" id="BMEG01000013">
    <property type="protein sequence ID" value="GGD93565.1"/>
    <property type="molecule type" value="Genomic_DNA"/>
</dbReference>
<protein>
    <submittedName>
        <fullName evidence="3">Signal peptide protein</fullName>
    </submittedName>
</protein>
<comment type="caution">
    <text evidence="3">The sequence shown here is derived from an EMBL/GenBank/DDBJ whole genome shotgun (WGS) entry which is preliminary data.</text>
</comment>
<sequence length="181" mass="20001">MRPSLSTTNTTRVLAVVIATLLRAAHAADTPADAPADAPANTPANRGNDPFLHVSSAIVACPTPSGPVQTEQEWLADSHYRIERGNSCWIAGRCRLPNSYGYDKEIAESVTRRLNALNASLHWREKTSLWLTLQRRFIYIDGCVSPDFDKTRFVSELGETADVEKIIDRTTVLSPKLKARP</sequence>
<evidence type="ECO:0000256" key="1">
    <source>
        <dbReference type="SAM" id="SignalP"/>
    </source>
</evidence>
<dbReference type="EMBL" id="JFHE01000061">
    <property type="protein sequence ID" value="KDR26020.1"/>
    <property type="molecule type" value="Genomic_DNA"/>
</dbReference>